<gene>
    <name evidence="1" type="ORF">APZ42_010516</name>
</gene>
<keyword evidence="2" id="KW-1185">Reference proteome</keyword>
<sequence>MSIFIYIDIKYQHGRAHLDATYSKAAPVLLLIAFQLDDAY</sequence>
<proteinExistence type="predicted"/>
<comment type="caution">
    <text evidence="1">The sequence shown here is derived from an EMBL/GenBank/DDBJ whole genome shotgun (WGS) entry which is preliminary data.</text>
</comment>
<protein>
    <submittedName>
        <fullName evidence="1">Uncharacterized protein</fullName>
    </submittedName>
</protein>
<dbReference type="AlphaFoldDB" id="A0A162CX20"/>
<dbReference type="EMBL" id="LRGB01027872">
    <property type="protein sequence ID" value="KZR95644.1"/>
    <property type="molecule type" value="Genomic_DNA"/>
</dbReference>
<evidence type="ECO:0000313" key="2">
    <source>
        <dbReference type="Proteomes" id="UP000076858"/>
    </source>
</evidence>
<organism evidence="1 2">
    <name type="scientific">Daphnia magna</name>
    <dbReference type="NCBI Taxonomy" id="35525"/>
    <lineage>
        <taxon>Eukaryota</taxon>
        <taxon>Metazoa</taxon>
        <taxon>Ecdysozoa</taxon>
        <taxon>Arthropoda</taxon>
        <taxon>Crustacea</taxon>
        <taxon>Branchiopoda</taxon>
        <taxon>Diplostraca</taxon>
        <taxon>Cladocera</taxon>
        <taxon>Anomopoda</taxon>
        <taxon>Daphniidae</taxon>
        <taxon>Daphnia</taxon>
    </lineage>
</organism>
<reference evidence="1 2" key="1">
    <citation type="submission" date="2016-03" db="EMBL/GenBank/DDBJ databases">
        <title>EvidentialGene: Evidence-directed Construction of Genes on Genomes.</title>
        <authorList>
            <person name="Gilbert D.G."/>
            <person name="Choi J.-H."/>
            <person name="Mockaitis K."/>
            <person name="Colbourne J."/>
            <person name="Pfrender M."/>
        </authorList>
    </citation>
    <scope>NUCLEOTIDE SEQUENCE [LARGE SCALE GENOMIC DNA]</scope>
    <source>
        <strain evidence="1 2">Xinb3</strain>
        <tissue evidence="1">Complete organism</tissue>
    </source>
</reference>
<evidence type="ECO:0000313" key="1">
    <source>
        <dbReference type="EMBL" id="KZR95644.1"/>
    </source>
</evidence>
<dbReference type="Proteomes" id="UP000076858">
    <property type="component" value="Unassembled WGS sequence"/>
</dbReference>
<accession>A0A162CX20</accession>
<name>A0A162CX20_9CRUS</name>